<comment type="caution">
    <text evidence="2">The sequence shown here is derived from an EMBL/GenBank/DDBJ whole genome shotgun (WGS) entry which is preliminary data.</text>
</comment>
<dbReference type="Proteomes" id="UP001286313">
    <property type="component" value="Unassembled WGS sequence"/>
</dbReference>
<sequence length="97" mass="11178">MCRLALRVFASVILRLRLYFVSSPFNHTLCCLGPSFTDAYKVLPYLLSGPSPVTPPPGPRLRRRPIGYWLWSTFMVPRRASPCLTPLFFYTSQHRMS</sequence>
<feature type="signal peptide" evidence="1">
    <location>
        <begin position="1"/>
        <end position="23"/>
    </location>
</feature>
<keyword evidence="3" id="KW-1185">Reference proteome</keyword>
<accession>A0AAE1FM67</accession>
<protein>
    <recommendedName>
        <fullName evidence="4">Secreted protein</fullName>
    </recommendedName>
</protein>
<gene>
    <name evidence="2" type="ORF">Pcinc_018938</name>
</gene>
<evidence type="ECO:0000256" key="1">
    <source>
        <dbReference type="SAM" id="SignalP"/>
    </source>
</evidence>
<evidence type="ECO:0000313" key="3">
    <source>
        <dbReference type="Proteomes" id="UP001286313"/>
    </source>
</evidence>
<evidence type="ECO:0000313" key="2">
    <source>
        <dbReference type="EMBL" id="KAK3876251.1"/>
    </source>
</evidence>
<evidence type="ECO:0008006" key="4">
    <source>
        <dbReference type="Google" id="ProtNLM"/>
    </source>
</evidence>
<keyword evidence="1" id="KW-0732">Signal</keyword>
<reference evidence="2" key="1">
    <citation type="submission" date="2023-10" db="EMBL/GenBank/DDBJ databases">
        <title>Genome assemblies of two species of porcelain crab, Petrolisthes cinctipes and Petrolisthes manimaculis (Anomura: Porcellanidae).</title>
        <authorList>
            <person name="Angst P."/>
        </authorList>
    </citation>
    <scope>NUCLEOTIDE SEQUENCE</scope>
    <source>
        <strain evidence="2">PB745_01</strain>
        <tissue evidence="2">Gill</tissue>
    </source>
</reference>
<name>A0AAE1FM67_PETCI</name>
<organism evidence="2 3">
    <name type="scientific">Petrolisthes cinctipes</name>
    <name type="common">Flat porcelain crab</name>
    <dbReference type="NCBI Taxonomy" id="88211"/>
    <lineage>
        <taxon>Eukaryota</taxon>
        <taxon>Metazoa</taxon>
        <taxon>Ecdysozoa</taxon>
        <taxon>Arthropoda</taxon>
        <taxon>Crustacea</taxon>
        <taxon>Multicrustacea</taxon>
        <taxon>Malacostraca</taxon>
        <taxon>Eumalacostraca</taxon>
        <taxon>Eucarida</taxon>
        <taxon>Decapoda</taxon>
        <taxon>Pleocyemata</taxon>
        <taxon>Anomura</taxon>
        <taxon>Galatheoidea</taxon>
        <taxon>Porcellanidae</taxon>
        <taxon>Petrolisthes</taxon>
    </lineage>
</organism>
<proteinExistence type="predicted"/>
<feature type="chain" id="PRO_5042246283" description="Secreted protein" evidence="1">
    <location>
        <begin position="24"/>
        <end position="97"/>
    </location>
</feature>
<dbReference type="EMBL" id="JAWQEG010001848">
    <property type="protein sequence ID" value="KAK3876251.1"/>
    <property type="molecule type" value="Genomic_DNA"/>
</dbReference>
<dbReference type="AlphaFoldDB" id="A0AAE1FM67"/>